<keyword evidence="3" id="KW-1133">Transmembrane helix</keyword>
<reference evidence="5 6" key="1">
    <citation type="submission" date="2016-10" db="EMBL/GenBank/DDBJ databases">
        <title>The Draft Genome Sequence of Actinokineospora bangkokensis 44EHWT reveals the biosynthetic pathway of antifungal compounds Thailandins with unusual extender unit butylmalonyl-CoA.</title>
        <authorList>
            <person name="Greule A."/>
            <person name="Intra B."/>
            <person name="Flemming S."/>
            <person name="Rommel M.G."/>
            <person name="Panbangred W."/>
            <person name="Bechthold A."/>
        </authorList>
    </citation>
    <scope>NUCLEOTIDE SEQUENCE [LARGE SCALE GENOMIC DNA]</scope>
    <source>
        <strain evidence="5 6">44EHW</strain>
    </source>
</reference>
<feature type="compositionally biased region" description="Basic and acidic residues" evidence="2">
    <location>
        <begin position="59"/>
        <end position="70"/>
    </location>
</feature>
<protein>
    <submittedName>
        <fullName evidence="5">Molecular chaperone DnaJ</fullName>
    </submittedName>
</protein>
<dbReference type="Proteomes" id="UP000186040">
    <property type="component" value="Unassembled WGS sequence"/>
</dbReference>
<sequence length="369" mass="39556">MITVVDDVDYYELLGVRRDASAAEVKSAYRALAKVMHPDAGGTAGTFRLLKSAYETLSDPDRRREYDRGPAPEVPSPRPAARRTRTPGPRPSRFTDDPSFVPPGCGVPPTALPWWHLTRHQPRLAGGPGHAPAVGAAVGVLLLVAPLFAVGSMSPLVLVCWLGLLAAACAAAARLGRAYLRAQRARRAAVAEFAGRTEFGAPDPEHVVDRLTADLLTRYVGRLPGARVFHGLSRPGSVFADIPHAVLCGQHLVLVESKSWLPGHYDLDTTGALWRNGHPFRGGHTDLFAAVAAFRTLLPGVDVRGAVILYPSRDADLTADPTPAAGVSVMLPETFVRTIGAWLAEDCATTDHHILRTVRAQVLSERTPA</sequence>
<feature type="region of interest" description="Disordered" evidence="2">
    <location>
        <begin position="58"/>
        <end position="100"/>
    </location>
</feature>
<dbReference type="PANTHER" id="PTHR44360:SF1">
    <property type="entry name" value="DNAJ HOMOLOG SUBFAMILY B MEMBER 9"/>
    <property type="match status" value="1"/>
</dbReference>
<accession>A0A1Q9LRD1</accession>
<dbReference type="AlphaFoldDB" id="A0A1Q9LRD1"/>
<dbReference type="PROSITE" id="PS00636">
    <property type="entry name" value="DNAJ_1"/>
    <property type="match status" value="1"/>
</dbReference>
<evidence type="ECO:0000256" key="2">
    <source>
        <dbReference type="SAM" id="MobiDB-lite"/>
    </source>
</evidence>
<comment type="caution">
    <text evidence="5">The sequence shown here is derived from an EMBL/GenBank/DDBJ whole genome shotgun (WGS) entry which is preliminary data.</text>
</comment>
<dbReference type="PRINTS" id="PR00625">
    <property type="entry name" value="JDOMAIN"/>
</dbReference>
<dbReference type="SUPFAM" id="SSF46565">
    <property type="entry name" value="Chaperone J-domain"/>
    <property type="match status" value="1"/>
</dbReference>
<dbReference type="GO" id="GO:0051087">
    <property type="term" value="F:protein-folding chaperone binding"/>
    <property type="evidence" value="ECO:0007669"/>
    <property type="project" value="TreeGrafter"/>
</dbReference>
<dbReference type="PROSITE" id="PS50076">
    <property type="entry name" value="DNAJ_2"/>
    <property type="match status" value="1"/>
</dbReference>
<keyword evidence="1" id="KW-0143">Chaperone</keyword>
<gene>
    <name evidence="5" type="ORF">BJP25_12675</name>
</gene>
<dbReference type="STRING" id="1193682.BJP25_12675"/>
<dbReference type="CDD" id="cd06257">
    <property type="entry name" value="DnaJ"/>
    <property type="match status" value="1"/>
</dbReference>
<dbReference type="GO" id="GO:0036503">
    <property type="term" value="P:ERAD pathway"/>
    <property type="evidence" value="ECO:0007669"/>
    <property type="project" value="TreeGrafter"/>
</dbReference>
<dbReference type="PANTHER" id="PTHR44360">
    <property type="entry name" value="DNAJ HOMOLOG SUBFAMILY B MEMBER 9"/>
    <property type="match status" value="1"/>
</dbReference>
<evidence type="ECO:0000259" key="4">
    <source>
        <dbReference type="PROSITE" id="PS50076"/>
    </source>
</evidence>
<dbReference type="SMART" id="SM00271">
    <property type="entry name" value="DnaJ"/>
    <property type="match status" value="1"/>
</dbReference>
<dbReference type="EMBL" id="MKQR01000007">
    <property type="protein sequence ID" value="OLR94585.1"/>
    <property type="molecule type" value="Genomic_DNA"/>
</dbReference>
<evidence type="ECO:0000313" key="5">
    <source>
        <dbReference type="EMBL" id="OLR94585.1"/>
    </source>
</evidence>
<dbReference type="OrthoDB" id="5242140at2"/>
<evidence type="ECO:0000256" key="1">
    <source>
        <dbReference type="ARBA" id="ARBA00023186"/>
    </source>
</evidence>
<dbReference type="GO" id="GO:0051787">
    <property type="term" value="F:misfolded protein binding"/>
    <property type="evidence" value="ECO:0007669"/>
    <property type="project" value="TreeGrafter"/>
</dbReference>
<dbReference type="Pfam" id="PF00226">
    <property type="entry name" value="DnaJ"/>
    <property type="match status" value="1"/>
</dbReference>
<dbReference type="InterPro" id="IPR018253">
    <property type="entry name" value="DnaJ_domain_CS"/>
</dbReference>
<dbReference type="InterPro" id="IPR036869">
    <property type="entry name" value="J_dom_sf"/>
</dbReference>
<dbReference type="InterPro" id="IPR001623">
    <property type="entry name" value="DnaJ_domain"/>
</dbReference>
<dbReference type="InterPro" id="IPR051948">
    <property type="entry name" value="Hsp70_co-chaperone_J-domain"/>
</dbReference>
<organism evidence="5 6">
    <name type="scientific">Actinokineospora bangkokensis</name>
    <dbReference type="NCBI Taxonomy" id="1193682"/>
    <lineage>
        <taxon>Bacteria</taxon>
        <taxon>Bacillati</taxon>
        <taxon>Actinomycetota</taxon>
        <taxon>Actinomycetes</taxon>
        <taxon>Pseudonocardiales</taxon>
        <taxon>Pseudonocardiaceae</taxon>
        <taxon>Actinokineospora</taxon>
    </lineage>
</organism>
<feature type="transmembrane region" description="Helical" evidence="3">
    <location>
        <begin position="156"/>
        <end position="176"/>
    </location>
</feature>
<feature type="domain" description="J" evidence="4">
    <location>
        <begin position="9"/>
        <end position="70"/>
    </location>
</feature>
<name>A0A1Q9LRD1_9PSEU</name>
<evidence type="ECO:0000313" key="6">
    <source>
        <dbReference type="Proteomes" id="UP000186040"/>
    </source>
</evidence>
<feature type="transmembrane region" description="Helical" evidence="3">
    <location>
        <begin position="129"/>
        <end position="150"/>
    </location>
</feature>
<evidence type="ECO:0000256" key="3">
    <source>
        <dbReference type="SAM" id="Phobius"/>
    </source>
</evidence>
<dbReference type="Gene3D" id="1.10.287.110">
    <property type="entry name" value="DnaJ domain"/>
    <property type="match status" value="1"/>
</dbReference>
<keyword evidence="3" id="KW-0472">Membrane</keyword>
<keyword evidence="3" id="KW-0812">Transmembrane</keyword>
<proteinExistence type="predicted"/>
<keyword evidence="6" id="KW-1185">Reference proteome</keyword>